<gene>
    <name evidence="1" type="ORF">G9U52_36825</name>
</gene>
<organism evidence="1 2">
    <name type="scientific">Paenibacillus agricola</name>
    <dbReference type="NCBI Taxonomy" id="2716264"/>
    <lineage>
        <taxon>Bacteria</taxon>
        <taxon>Bacillati</taxon>
        <taxon>Bacillota</taxon>
        <taxon>Bacilli</taxon>
        <taxon>Bacillales</taxon>
        <taxon>Paenibacillaceae</taxon>
        <taxon>Paenibacillus</taxon>
    </lineage>
</organism>
<proteinExistence type="predicted"/>
<comment type="caution">
    <text evidence="1">The sequence shown here is derived from an EMBL/GenBank/DDBJ whole genome shotgun (WGS) entry which is preliminary data.</text>
</comment>
<protein>
    <submittedName>
        <fullName evidence="1">Uncharacterized protein</fullName>
    </submittedName>
</protein>
<name>A0ABX0JH59_9BACL</name>
<dbReference type="EMBL" id="JAAOIW010000030">
    <property type="protein sequence ID" value="NHN35288.1"/>
    <property type="molecule type" value="Genomic_DNA"/>
</dbReference>
<sequence length="72" mass="8215">MAAYQAFMEEKSEIDKLMAEGFVVVSIHENLDGALVRFQSISSTEQVKSLHLNTADARKYISTLLWVKQRKI</sequence>
<dbReference type="RefSeq" id="WP_166157835.1">
    <property type="nucleotide sequence ID" value="NZ_JAAOIW010000030.1"/>
</dbReference>
<reference evidence="1" key="1">
    <citation type="submission" date="2020-03" db="EMBL/GenBank/DDBJ databases">
        <title>Draft sequencing of Paenibacilllus sp. S3N08.</title>
        <authorList>
            <person name="Kim D.-U."/>
        </authorList>
    </citation>
    <scope>NUCLEOTIDE SEQUENCE</scope>
    <source>
        <strain evidence="1">S3N08</strain>
    </source>
</reference>
<keyword evidence="2" id="KW-1185">Reference proteome</keyword>
<accession>A0ABX0JH59</accession>
<dbReference type="Proteomes" id="UP001165962">
    <property type="component" value="Unassembled WGS sequence"/>
</dbReference>
<evidence type="ECO:0000313" key="2">
    <source>
        <dbReference type="Proteomes" id="UP001165962"/>
    </source>
</evidence>
<evidence type="ECO:0000313" key="1">
    <source>
        <dbReference type="EMBL" id="NHN35288.1"/>
    </source>
</evidence>